<evidence type="ECO:0000256" key="1">
    <source>
        <dbReference type="ARBA" id="ARBA00023054"/>
    </source>
</evidence>
<dbReference type="GO" id="GO:0005814">
    <property type="term" value="C:centriole"/>
    <property type="evidence" value="ECO:0007669"/>
    <property type="project" value="TreeGrafter"/>
</dbReference>
<accession>A0A3Q7QAH5</accession>
<dbReference type="RefSeq" id="XP_025743710.1">
    <property type="nucleotide sequence ID" value="XM_025887925.1"/>
</dbReference>
<feature type="coiled-coil region" evidence="2">
    <location>
        <begin position="171"/>
        <end position="198"/>
    </location>
</feature>
<evidence type="ECO:0000256" key="2">
    <source>
        <dbReference type="SAM" id="Coils"/>
    </source>
</evidence>
<feature type="coiled-coil region" evidence="2">
    <location>
        <begin position="1180"/>
        <end position="1260"/>
    </location>
</feature>
<dbReference type="CTD" id="728763"/>
<feature type="compositionally biased region" description="Low complexity" evidence="3">
    <location>
        <begin position="1305"/>
        <end position="1325"/>
    </location>
</feature>
<feature type="region of interest" description="Disordered" evidence="3">
    <location>
        <begin position="1588"/>
        <end position="1627"/>
    </location>
</feature>
<feature type="region of interest" description="Disordered" evidence="3">
    <location>
        <begin position="1283"/>
        <end position="1339"/>
    </location>
</feature>
<dbReference type="PANTHER" id="PTHR23159:SF16">
    <property type="entry name" value="CILIARY ROOTLET COILED-COIL PROTEIN 2"/>
    <property type="match status" value="1"/>
</dbReference>
<dbReference type="Proteomes" id="UP000286641">
    <property type="component" value="Unplaced"/>
</dbReference>
<feature type="domain" description="Rootletin-like coiled-coil" evidence="4">
    <location>
        <begin position="100"/>
        <end position="265"/>
    </location>
</feature>
<dbReference type="InParanoid" id="A0A3Q7QAH5"/>
<feature type="coiled-coil region" evidence="2">
    <location>
        <begin position="539"/>
        <end position="573"/>
    </location>
</feature>
<feature type="region of interest" description="Disordered" evidence="3">
    <location>
        <begin position="1511"/>
        <end position="1548"/>
    </location>
</feature>
<protein>
    <submittedName>
        <fullName evidence="6">Ciliary rootlet coiled-coil protein 2</fullName>
    </submittedName>
</protein>
<dbReference type="GO" id="GO:0005813">
    <property type="term" value="C:centrosome"/>
    <property type="evidence" value="ECO:0007669"/>
    <property type="project" value="TreeGrafter"/>
</dbReference>
<reference key="1">
    <citation type="submission" date="2019-01" db="UniProtKB">
        <authorList>
            <consortium name="RefSeq"/>
        </authorList>
    </citation>
    <scope>IDENTIFICATION</scope>
</reference>
<feature type="region of interest" description="Disordered" evidence="3">
    <location>
        <begin position="1135"/>
        <end position="1161"/>
    </location>
</feature>
<dbReference type="InterPro" id="IPR055167">
    <property type="entry name" value="Rootletin-like_CC"/>
</dbReference>
<dbReference type="PANTHER" id="PTHR23159">
    <property type="entry name" value="CENTROSOMAL PROTEIN 2"/>
    <property type="match status" value="1"/>
</dbReference>
<feature type="coiled-coil region" evidence="2">
    <location>
        <begin position="429"/>
        <end position="488"/>
    </location>
</feature>
<sequence>MSSASSEPGDGDATAKQTPLGLDTVIQRLEDTVLSPTASREDRALTVRGEGLQALPMPVPARIREIVAGSLRDKPHQGVQGLLTASGRAQEENELLQEELARLENLLAQAGTEQDELASRYHMLSERLQARLETTEARLRRSELEHSVDLEEALGRLEAAEQRSTGLSQVNTLLRKQLEHMKKANDRLAEELARTADSVLHLQSKLELREAQRWTERQIQHTHSGGPQDFLLLWRQVTALRIQLAELRATTERGLTDMRAEAARTAWRLQTACLNLDSNLRLSASSGAGALEQQALQAVQLERQLRDKVREMLQLQGRWDAEKVALQARVSEQALLVEKLTEQNSKKEATISSLRMHVQKLVARADAGGPELAWGGSAGAEEARGPLRRPTRSASPHQGVSPPRARSPDTPDPTLQAVQTAFERWQLREQELRLQLESSQAVAARLREQLSESQQELQASRRLLQERVREQVREREDLLRRLRTQSREAQHCRATSELLQSPLPALSLRAVTWAHLGCLCPGSAYALPPPPASPSQGRLEQLEEKVSGLKKELVAAQEALDSARLQRDVLDSEREGLHRALARAESSSTDLGLLVTRLKSEGVEQRDSLAKMAALTEALAQDKRNLSHLVLQLEQERDQLREQQKALARELELMRTARGGLRQACGHLEKQLQGQAAQFQQQWAQLQEQVGQVTCKKQALEEQLAQSLQDKEAQMDTLQRALQEKEALSEEQTQLLAKQQTLERQVQLTAEEAADLRAERDSLESSLFETHQLLRQLQAQQEQLEGEAQSMQLARQALQVEMQQLKSTWEVQETKLQWDVGRLQRQVVQQEREMQLALESQALAHHEDLARLQREKEMLSLSLTEEKEAAARCLEQEKKLVAKNVAKTEALKEEIQSLKHERDESLLQLEHEMKQALSLKEAEGRLLREELSKSTQELEQVQQKAQSQHEQAEATISAMTTELKALQAQFEDAISAHQREASALGESLRKMAAERSDARREVERLRAQLDEAREGLAVLRRELQGSEESREGLRREALEAQRALGDEAREKDVLRRSNTELRAAIRRAEQEKASFQRSKEEGEQKVLVLEEARAVAQKEACELRASLREVEQAQADAHRELQGLGRQVNMLEAENRRKSQEVSQLQVRGAQDAQQQSQREGLQAQRLAAEVAHEGTLREVLSLQQKLAEVEAAAEAQKQRLEERLCQSQGAEQTVWAELRTTPRRLQRARGAAEGLQARLDEACRRVHSLEQTLAQAEGARRHSEGQLSQLWSTLCHGLGLRGQSPSGFPERPSLPRKGSDGLQARSPRQRASPPARSRSPLRWPSPAPGDHSPEVDVDSVRDALRDLVQQLRDARRERDDWHFQAVSLSSRLSEAESERAQAQSRVGQLQKAQADAEEAWRQAEAEMSSTQAARALQEEALQRLELEYLASTRAAGREKRRLQEQLDALHRALDESRRHGQSLAQRAKLLEEHVARLQRRCQEPLPQGPEAVCGEQARERHRGLRMAQPLLPQRWPRQASSQGLSEAASDPGDPRAGHGIPCSPRPAKTGFMRGTLVWALWPKGRGARGPDIPGVASPRRVVAYGMNDKEMEQGMLRKDRDPARPGAKKEVASLKKQLDQEVPRQQ</sequence>
<gene>
    <name evidence="6" type="primary">CROCC2</name>
</gene>
<name>A0A3Q7QAH5_CALUR</name>
<proteinExistence type="predicted"/>
<feature type="compositionally biased region" description="Polar residues" evidence="3">
    <location>
        <begin position="1141"/>
        <end position="1160"/>
    </location>
</feature>
<evidence type="ECO:0000256" key="3">
    <source>
        <dbReference type="SAM" id="MobiDB-lite"/>
    </source>
</evidence>
<evidence type="ECO:0000313" key="6">
    <source>
        <dbReference type="RefSeq" id="XP_025743710.1"/>
    </source>
</evidence>
<keyword evidence="5" id="KW-1185">Reference proteome</keyword>
<organism evidence="5 6">
    <name type="scientific">Callorhinus ursinus</name>
    <name type="common">Northern fur seal</name>
    <dbReference type="NCBI Taxonomy" id="34884"/>
    <lineage>
        <taxon>Eukaryota</taxon>
        <taxon>Metazoa</taxon>
        <taxon>Chordata</taxon>
        <taxon>Craniata</taxon>
        <taxon>Vertebrata</taxon>
        <taxon>Euteleostomi</taxon>
        <taxon>Mammalia</taxon>
        <taxon>Eutheria</taxon>
        <taxon>Laurasiatheria</taxon>
        <taxon>Carnivora</taxon>
        <taxon>Caniformia</taxon>
        <taxon>Pinnipedia</taxon>
        <taxon>Otariidae</taxon>
        <taxon>Callorhinus</taxon>
    </lineage>
</organism>
<evidence type="ECO:0000313" key="5">
    <source>
        <dbReference type="Proteomes" id="UP000286641"/>
    </source>
</evidence>
<evidence type="ECO:0000259" key="4">
    <source>
        <dbReference type="Pfam" id="PF15035"/>
    </source>
</evidence>
<feature type="coiled-coil region" evidence="2">
    <location>
        <begin position="291"/>
        <end position="318"/>
    </location>
</feature>
<dbReference type="Pfam" id="PF15035">
    <property type="entry name" value="Rootletin"/>
    <property type="match status" value="1"/>
</dbReference>
<keyword evidence="1 2" id="KW-0175">Coiled coil</keyword>
<reference evidence="6" key="2">
    <citation type="submission" date="2025-08" db="UniProtKB">
        <authorList>
            <consortium name="RefSeq"/>
        </authorList>
    </citation>
    <scope>IDENTIFICATION</scope>
    <source>
        <tissue evidence="6">Blood</tissue>
    </source>
</reference>
<feature type="region of interest" description="Disordered" evidence="3">
    <location>
        <begin position="1"/>
        <end position="22"/>
    </location>
</feature>
<feature type="coiled-coil region" evidence="2">
    <location>
        <begin position="86"/>
        <end position="145"/>
    </location>
</feature>
<feature type="region of interest" description="Disordered" evidence="3">
    <location>
        <begin position="369"/>
        <end position="414"/>
    </location>
</feature>